<dbReference type="Proteomes" id="UP000524450">
    <property type="component" value="Unassembled WGS sequence"/>
</dbReference>
<comment type="caution">
    <text evidence="3">The sequence shown here is derived from an EMBL/GenBank/DDBJ whole genome shotgun (WGS) entry which is preliminary data.</text>
</comment>
<dbReference type="PROSITE" id="PS00061">
    <property type="entry name" value="ADH_SHORT"/>
    <property type="match status" value="1"/>
</dbReference>
<dbReference type="Gene3D" id="3.40.50.720">
    <property type="entry name" value="NAD(P)-binding Rossmann-like Domain"/>
    <property type="match status" value="1"/>
</dbReference>
<name>A0A840FKY3_9BURK</name>
<gene>
    <name evidence="3" type="ORF">GGD71_000637</name>
</gene>
<dbReference type="InterPro" id="IPR036291">
    <property type="entry name" value="NAD(P)-bd_dom_sf"/>
</dbReference>
<dbReference type="NCBIfam" id="NF005559">
    <property type="entry name" value="PRK07231.1"/>
    <property type="match status" value="1"/>
</dbReference>
<protein>
    <submittedName>
        <fullName evidence="3">2-deoxy-D-gluconate 3-dehydrogenase</fullName>
        <ecNumber evidence="3">1.1.1.125</ecNumber>
    </submittedName>
</protein>
<evidence type="ECO:0000313" key="4">
    <source>
        <dbReference type="Proteomes" id="UP000524450"/>
    </source>
</evidence>
<evidence type="ECO:0000256" key="1">
    <source>
        <dbReference type="ARBA" id="ARBA00006484"/>
    </source>
</evidence>
<dbReference type="FunFam" id="3.40.50.720:FF:000084">
    <property type="entry name" value="Short-chain dehydrogenase reductase"/>
    <property type="match status" value="1"/>
</dbReference>
<dbReference type="InterPro" id="IPR057326">
    <property type="entry name" value="KR_dom"/>
</dbReference>
<keyword evidence="3" id="KW-0560">Oxidoreductase</keyword>
<dbReference type="AlphaFoldDB" id="A0A840FKY3"/>
<dbReference type="InterPro" id="IPR020904">
    <property type="entry name" value="Sc_DH/Rdtase_CS"/>
</dbReference>
<dbReference type="GO" id="GO:0008678">
    <property type="term" value="F:2-deoxy-D-gluconate 3-dehydrogenase activity"/>
    <property type="evidence" value="ECO:0007669"/>
    <property type="project" value="UniProtKB-EC"/>
</dbReference>
<proteinExistence type="inferred from homology"/>
<dbReference type="SMART" id="SM00822">
    <property type="entry name" value="PKS_KR"/>
    <property type="match status" value="1"/>
</dbReference>
<evidence type="ECO:0000313" key="3">
    <source>
        <dbReference type="EMBL" id="MBB4219890.1"/>
    </source>
</evidence>
<dbReference type="InterPro" id="IPR002347">
    <property type="entry name" value="SDR_fam"/>
</dbReference>
<dbReference type="PRINTS" id="PR00081">
    <property type="entry name" value="GDHRDH"/>
</dbReference>
<reference evidence="3 4" key="1">
    <citation type="submission" date="2020-08" db="EMBL/GenBank/DDBJ databases">
        <title>Genomic Encyclopedia of Type Strains, Phase IV (KMG-V): Genome sequencing to study the core and pangenomes of soil and plant-associated prokaryotes.</title>
        <authorList>
            <person name="Whitman W."/>
        </authorList>
    </citation>
    <scope>NUCLEOTIDE SEQUENCE [LARGE SCALE GENOMIC DNA]</scope>
    <source>
        <strain evidence="3 4">34/80</strain>
    </source>
</reference>
<accession>A0A840FKY3</accession>
<dbReference type="RefSeq" id="WP_260319184.1">
    <property type="nucleotide sequence ID" value="NZ_JACIFZ010000001.1"/>
</dbReference>
<feature type="domain" description="Ketoreductase" evidence="2">
    <location>
        <begin position="17"/>
        <end position="191"/>
    </location>
</feature>
<comment type="similarity">
    <text evidence="1">Belongs to the short-chain dehydrogenases/reductases (SDR) family.</text>
</comment>
<dbReference type="PRINTS" id="PR00080">
    <property type="entry name" value="SDRFAMILY"/>
</dbReference>
<dbReference type="PANTHER" id="PTHR42760">
    <property type="entry name" value="SHORT-CHAIN DEHYDROGENASES/REDUCTASES FAMILY MEMBER"/>
    <property type="match status" value="1"/>
</dbReference>
<dbReference type="EMBL" id="JACIFZ010000001">
    <property type="protein sequence ID" value="MBB4219890.1"/>
    <property type="molecule type" value="Genomic_DNA"/>
</dbReference>
<evidence type="ECO:0000259" key="2">
    <source>
        <dbReference type="SMART" id="SM00822"/>
    </source>
</evidence>
<dbReference type="Pfam" id="PF13561">
    <property type="entry name" value="adh_short_C2"/>
    <property type="match status" value="1"/>
</dbReference>
<sequence length="262" mass="26746">MSSSSSSQSSMFDLTGKVALVTGGNGGIGLGMAQGLARAGARVIVAARNAQKSAAAVEALRALGSDSFALEADVSDEASVSKLFDDAAARCGRLDILVNNAGTTVRKPVDQLALDEWHKVMDTNLTSAFLCSRAAHPHLKAAGGGKIINIGSMMSIFGAPYAPAYAASKAGIVQLTKSTALSWAADNIQVNAILPGWFETELTDGARSQIPGLYERVKVRAAAGRWGQPGDIAGTAVFLASAASDYVTGTAIPVDGGFSISG</sequence>
<organism evidence="3 4">
    <name type="scientific">Variovorax guangxiensis</name>
    <dbReference type="NCBI Taxonomy" id="1775474"/>
    <lineage>
        <taxon>Bacteria</taxon>
        <taxon>Pseudomonadati</taxon>
        <taxon>Pseudomonadota</taxon>
        <taxon>Betaproteobacteria</taxon>
        <taxon>Burkholderiales</taxon>
        <taxon>Comamonadaceae</taxon>
        <taxon>Variovorax</taxon>
    </lineage>
</organism>
<dbReference type="SUPFAM" id="SSF51735">
    <property type="entry name" value="NAD(P)-binding Rossmann-fold domains"/>
    <property type="match status" value="1"/>
</dbReference>
<dbReference type="EC" id="1.1.1.125" evidence="3"/>